<dbReference type="GO" id="GO:0006893">
    <property type="term" value="P:Golgi to plasma membrane transport"/>
    <property type="evidence" value="ECO:0000318"/>
    <property type="project" value="GO_Central"/>
</dbReference>
<keyword evidence="4" id="KW-0175">Coiled coil</keyword>
<evidence type="ECO:0008006" key="9">
    <source>
        <dbReference type="Google" id="ProtNLM"/>
    </source>
</evidence>
<sequence length="840" mass="91718">MKESRDGIRSGRHSKSSSVSSLPLILDIDDFKGEFSFDALFGNLVNDLLPSFQEEETDISEGHSNISGHDGLSNGHMRAPSDAAKFAQGLSDPLFPEVDKILSLFKDSCKELVDLQKQIDGRLNNLKKEVSVQDSKHRKTLAELEKGVDGLFGSFARLDSRISSVGQTAAKIGDHLQSADAQRDTASQTIELIKYLMEFNSSPGDLMELSPLFSDDSRVAEAAKIAQKLRAFAEEDIGRQGIAVPSVMGNATASRGLEVAVANLQDYCNELENRLLARFDAASQRRELSTMAECAKILSQFNRGTSAMQHYVATRPMFIDVEVMNADTRLVLGDEGSQASPSNVARGLSSLYKEITDTVRKEAATIMAVFPSPNEVMSILVQRVLEQRVTALLDKLLVKPSLVNIPPIEEGGLLLYLRMLAVAYEKTQELARDLRAVGCGDLDVEGLTESLFSSHKDGYPEHEQGSLRQLYQAKMAELRAESQQISESSGTIGRSKGAAVASSHQQISVTVVTEFVRWNEEAITRCTLFSSQPATLAANVKAVFTSLLDQVSQYITEGLERARDSLTEAAALRERFVLGTSVSRRVAAAAASAAEAAAAAGESSFRSFMVAVQRCGSSVAIVQQYFSNSISRLLLPVDGAHAASCEEMATAMSSAESAAYKGLQQCIETVMAEVERLLSAEQKATDYRSPEDGFAPDHRPTNACTRVVAYLSRVLESAFTALEGLNKQAFLTELGNRLHKGLLNHWQKFTFNPSGGLRLKRDITEYGEFVRSFNAPSVDEKFELLGIMANVFIVAPESLSTLFEGTPSIRKDAQRFIELREDYKSAKIAARLSSLWTSSS</sequence>
<dbReference type="PANTHER" id="PTHR12100:SF0">
    <property type="entry name" value="EXOCYST COMPLEX COMPONENT 5"/>
    <property type="match status" value="1"/>
</dbReference>
<dbReference type="eggNOG" id="KOG3745">
    <property type="taxonomic scope" value="Eukaryota"/>
</dbReference>
<dbReference type="STRING" id="3760.M5X2G9"/>
<dbReference type="InterPro" id="IPR048627">
    <property type="entry name" value="Sec10_HB"/>
</dbReference>
<dbReference type="Gramene" id="ONI23250">
    <property type="protein sequence ID" value="ONI23250"/>
    <property type="gene ID" value="PRUPE_2G177200"/>
</dbReference>
<dbReference type="GO" id="GO:0006887">
    <property type="term" value="P:exocytosis"/>
    <property type="evidence" value="ECO:0000318"/>
    <property type="project" value="GO_Central"/>
</dbReference>
<protein>
    <recommendedName>
        <fullName evidence="9">Exocyst complex component Sec10</fullName>
    </recommendedName>
</protein>
<keyword evidence="2" id="KW-0813">Transport</keyword>
<gene>
    <name evidence="7" type="ORF">PRUPE_2G177200</name>
</gene>
<keyword evidence="3" id="KW-0268">Exocytosis</keyword>
<accession>M5X2G9</accession>
<comment type="similarity">
    <text evidence="1">Belongs to the SEC10 family.</text>
</comment>
<dbReference type="HOGENOM" id="CLU_020771_0_0_1"/>
<dbReference type="EMBL" id="CM007652">
    <property type="protein sequence ID" value="ONI23250.1"/>
    <property type="molecule type" value="Genomic_DNA"/>
</dbReference>
<evidence type="ECO:0000256" key="3">
    <source>
        <dbReference type="ARBA" id="ARBA00022483"/>
    </source>
</evidence>
<organism evidence="7 8">
    <name type="scientific">Prunus persica</name>
    <name type="common">Peach</name>
    <name type="synonym">Amygdalus persica</name>
    <dbReference type="NCBI Taxonomy" id="3760"/>
    <lineage>
        <taxon>Eukaryota</taxon>
        <taxon>Viridiplantae</taxon>
        <taxon>Streptophyta</taxon>
        <taxon>Embryophyta</taxon>
        <taxon>Tracheophyta</taxon>
        <taxon>Spermatophyta</taxon>
        <taxon>Magnoliopsida</taxon>
        <taxon>eudicotyledons</taxon>
        <taxon>Gunneridae</taxon>
        <taxon>Pentapetalae</taxon>
        <taxon>rosids</taxon>
        <taxon>fabids</taxon>
        <taxon>Rosales</taxon>
        <taxon>Rosaceae</taxon>
        <taxon>Amygdaloideae</taxon>
        <taxon>Amygdaleae</taxon>
        <taxon>Prunus</taxon>
    </lineage>
</organism>
<evidence type="ECO:0000256" key="2">
    <source>
        <dbReference type="ARBA" id="ARBA00022448"/>
    </source>
</evidence>
<dbReference type="OrthoDB" id="125856at2759"/>
<evidence type="ECO:0000313" key="8">
    <source>
        <dbReference type="Proteomes" id="UP000006882"/>
    </source>
</evidence>
<evidence type="ECO:0000259" key="5">
    <source>
        <dbReference type="Pfam" id="PF07393"/>
    </source>
</evidence>
<dbReference type="SMR" id="M5X2G9"/>
<feature type="domain" description="Exocyst complex component Sec10 N-terminal" evidence="6">
    <location>
        <begin position="99"/>
        <end position="215"/>
    </location>
</feature>
<dbReference type="KEGG" id="pper:18787099"/>
<dbReference type="OMA" id="PLCKHHY"/>
<name>M5X2G9_PRUPE</name>
<evidence type="ECO:0000259" key="6">
    <source>
        <dbReference type="Pfam" id="PF20667"/>
    </source>
</evidence>
<dbReference type="Gene3D" id="1.20.58.1970">
    <property type="match status" value="1"/>
</dbReference>
<dbReference type="InterPro" id="IPR048625">
    <property type="entry name" value="Sec10_N"/>
</dbReference>
<dbReference type="Pfam" id="PF20667">
    <property type="entry name" value="Sec10_N"/>
    <property type="match status" value="1"/>
</dbReference>
<proteinExistence type="inferred from homology"/>
<dbReference type="PANTHER" id="PTHR12100">
    <property type="entry name" value="SEC10"/>
    <property type="match status" value="1"/>
</dbReference>
<evidence type="ECO:0000256" key="1">
    <source>
        <dbReference type="ARBA" id="ARBA00006572"/>
    </source>
</evidence>
<dbReference type="InterPro" id="IPR009976">
    <property type="entry name" value="Sec10-like"/>
</dbReference>
<feature type="domain" description="Exocyst complex component Sec10-like alpha-helical bundle" evidence="5">
    <location>
        <begin position="221"/>
        <end position="830"/>
    </location>
</feature>
<dbReference type="AlphaFoldDB" id="M5X2G9"/>
<evidence type="ECO:0000313" key="7">
    <source>
        <dbReference type="EMBL" id="ONI23250.1"/>
    </source>
</evidence>
<dbReference type="Pfam" id="PF07393">
    <property type="entry name" value="Sec10_HB"/>
    <property type="match status" value="1"/>
</dbReference>
<keyword evidence="8" id="KW-1185">Reference proteome</keyword>
<dbReference type="Proteomes" id="UP000006882">
    <property type="component" value="Chromosome G2"/>
</dbReference>
<reference evidence="7 8" key="1">
    <citation type="journal article" date="2013" name="Nat. Genet.">
        <title>The high-quality draft genome of peach (Prunus persica) identifies unique patterns of genetic diversity, domestication and genome evolution.</title>
        <authorList>
            <consortium name="International Peach Genome Initiative"/>
            <person name="Verde I."/>
            <person name="Abbott A.G."/>
            <person name="Scalabrin S."/>
            <person name="Jung S."/>
            <person name="Shu S."/>
            <person name="Marroni F."/>
            <person name="Zhebentyayeva T."/>
            <person name="Dettori M.T."/>
            <person name="Grimwood J."/>
            <person name="Cattonaro F."/>
            <person name="Zuccolo A."/>
            <person name="Rossini L."/>
            <person name="Jenkins J."/>
            <person name="Vendramin E."/>
            <person name="Meisel L.A."/>
            <person name="Decroocq V."/>
            <person name="Sosinski B."/>
            <person name="Prochnik S."/>
            <person name="Mitros T."/>
            <person name="Policriti A."/>
            <person name="Cipriani G."/>
            <person name="Dondini L."/>
            <person name="Ficklin S."/>
            <person name="Goodstein D.M."/>
            <person name="Xuan P."/>
            <person name="Del Fabbro C."/>
            <person name="Aramini V."/>
            <person name="Copetti D."/>
            <person name="Gonzalez S."/>
            <person name="Horner D.S."/>
            <person name="Falchi R."/>
            <person name="Lucas S."/>
            <person name="Mica E."/>
            <person name="Maldonado J."/>
            <person name="Lazzari B."/>
            <person name="Bielenberg D."/>
            <person name="Pirona R."/>
            <person name="Miculan M."/>
            <person name="Barakat A."/>
            <person name="Testolin R."/>
            <person name="Stella A."/>
            <person name="Tartarini S."/>
            <person name="Tonutti P."/>
            <person name="Arus P."/>
            <person name="Orellana A."/>
            <person name="Wells C."/>
            <person name="Main D."/>
            <person name="Vizzotto G."/>
            <person name="Silva H."/>
            <person name="Salamini F."/>
            <person name="Schmutz J."/>
            <person name="Morgante M."/>
            <person name="Rokhsar D.S."/>
        </authorList>
    </citation>
    <scope>NUCLEOTIDE SEQUENCE [LARGE SCALE GENOMIC DNA]</scope>
    <source>
        <strain evidence="8">cv. Nemared</strain>
    </source>
</reference>
<dbReference type="GO" id="GO:0000145">
    <property type="term" value="C:exocyst"/>
    <property type="evidence" value="ECO:0000318"/>
    <property type="project" value="GO_Central"/>
</dbReference>
<evidence type="ECO:0000256" key="4">
    <source>
        <dbReference type="ARBA" id="ARBA00023054"/>
    </source>
</evidence>